<feature type="transmembrane region" description="Helical" evidence="12">
    <location>
        <begin position="20"/>
        <end position="39"/>
    </location>
</feature>
<sequence>MPRTLRIRHNPFLTWQSIRVKMLAGLFLIVTPLIAFLIYSNVYAIHTVRTQVAESSKDLLSLYRSQVDARLQEADNYLNGLMLDPELSDFDFYSAADERLFVKQRINNNLSNSILRYSVLDGLFVYLASDDAFLYSFQTRSTYIDRMYMKDYIVSEVSKSESLQRQHMKSWYVQRSGDQTYLMRFFVMPNQSVVGAWINMNAFKTPLELLGIGDKGAALLVDDRGNALVNQSFIRDTGAEIKLNEGSYYLTGATERYLTVGERSHEGDFSLYAFIPEEKILQQLPTLRAISFILPFASILILLLGLVLLRKTLLIPLNRLLKAMNRIQQGNLDTQIKQFPTSVEFRAVNDTFNNMMEQIKNLRINVYEEQLNKQKAELQHLQLQIKPHFYINTLNLLHTLARTREVKLLEELSLYLIRYFRYMFQSNLSFVTLRDELQHVSNYLRIQELRFPGQLIPEIKAPEFLLSTPVPPLVLQTFVENAVKHAITLDDPVYLYIELEMSEQPQAGIQIQIRDTGPGFRDEIIRMINQEERIVDEEGEHIGIRNLKQRLRLLYHGQGEITLCNAVPHGASVGITLPFAPDNHSNHSPGGTAPC</sequence>
<evidence type="ECO:0000256" key="8">
    <source>
        <dbReference type="ARBA" id="ARBA00022840"/>
    </source>
</evidence>
<dbReference type="InterPro" id="IPR036890">
    <property type="entry name" value="HATPase_C_sf"/>
</dbReference>
<dbReference type="InterPro" id="IPR010559">
    <property type="entry name" value="Sig_transdc_His_kin_internal"/>
</dbReference>
<organism evidence="14 15">
    <name type="scientific">Paenibacillus auburnensis</name>
    <dbReference type="NCBI Taxonomy" id="2905649"/>
    <lineage>
        <taxon>Bacteria</taxon>
        <taxon>Bacillati</taxon>
        <taxon>Bacillota</taxon>
        <taxon>Bacilli</taxon>
        <taxon>Bacillales</taxon>
        <taxon>Paenibacillaceae</taxon>
        <taxon>Paenibacillus</taxon>
    </lineage>
</organism>
<evidence type="ECO:0000256" key="4">
    <source>
        <dbReference type="ARBA" id="ARBA00022679"/>
    </source>
</evidence>
<evidence type="ECO:0000256" key="7">
    <source>
        <dbReference type="ARBA" id="ARBA00022777"/>
    </source>
</evidence>
<name>A0ABM9CBV4_9BACL</name>
<dbReference type="PANTHER" id="PTHR34220">
    <property type="entry name" value="SENSOR HISTIDINE KINASE YPDA"/>
    <property type="match status" value="1"/>
</dbReference>
<comment type="caution">
    <text evidence="14">The sequence shown here is derived from an EMBL/GenBank/DDBJ whole genome shotgun (WGS) entry which is preliminary data.</text>
</comment>
<gene>
    <name evidence="14" type="ORF">PAECIP111892_03090</name>
</gene>
<keyword evidence="6" id="KW-0547">Nucleotide-binding</keyword>
<evidence type="ECO:0000256" key="2">
    <source>
        <dbReference type="ARBA" id="ARBA00022475"/>
    </source>
</evidence>
<keyword evidence="10" id="KW-0902">Two-component regulatory system</keyword>
<feature type="transmembrane region" description="Helical" evidence="12">
    <location>
        <begin position="289"/>
        <end position="309"/>
    </location>
</feature>
<evidence type="ECO:0000256" key="10">
    <source>
        <dbReference type="ARBA" id="ARBA00023012"/>
    </source>
</evidence>
<evidence type="ECO:0000259" key="13">
    <source>
        <dbReference type="PROSITE" id="PS50885"/>
    </source>
</evidence>
<keyword evidence="4" id="KW-0808">Transferase</keyword>
<dbReference type="Pfam" id="PF02518">
    <property type="entry name" value="HATPase_c"/>
    <property type="match status" value="1"/>
</dbReference>
<dbReference type="InterPro" id="IPR003594">
    <property type="entry name" value="HATPase_dom"/>
</dbReference>
<dbReference type="EMBL" id="CAKMMG010000003">
    <property type="protein sequence ID" value="CAH1208325.1"/>
    <property type="molecule type" value="Genomic_DNA"/>
</dbReference>
<keyword evidence="7" id="KW-0418">Kinase</keyword>
<evidence type="ECO:0000256" key="6">
    <source>
        <dbReference type="ARBA" id="ARBA00022741"/>
    </source>
</evidence>
<keyword evidence="5 12" id="KW-0812">Transmembrane</keyword>
<proteinExistence type="predicted"/>
<dbReference type="Gene3D" id="6.10.340.10">
    <property type="match status" value="1"/>
</dbReference>
<keyword evidence="3" id="KW-0597">Phosphoprotein</keyword>
<dbReference type="SUPFAM" id="SSF55874">
    <property type="entry name" value="ATPase domain of HSP90 chaperone/DNA topoisomerase II/histidine kinase"/>
    <property type="match status" value="1"/>
</dbReference>
<evidence type="ECO:0000256" key="12">
    <source>
        <dbReference type="SAM" id="Phobius"/>
    </source>
</evidence>
<dbReference type="InterPro" id="IPR050640">
    <property type="entry name" value="Bact_2-comp_sensor_kinase"/>
</dbReference>
<accession>A0ABM9CBV4</accession>
<dbReference type="Pfam" id="PF06580">
    <property type="entry name" value="His_kinase"/>
    <property type="match status" value="1"/>
</dbReference>
<keyword evidence="11 12" id="KW-0472">Membrane</keyword>
<evidence type="ECO:0000256" key="1">
    <source>
        <dbReference type="ARBA" id="ARBA00004651"/>
    </source>
</evidence>
<comment type="subcellular location">
    <subcellularLocation>
        <location evidence="1">Cell membrane</location>
        <topology evidence="1">Multi-pass membrane protein</topology>
    </subcellularLocation>
</comment>
<reference evidence="14" key="1">
    <citation type="submission" date="2022-01" db="EMBL/GenBank/DDBJ databases">
        <authorList>
            <person name="Criscuolo A."/>
        </authorList>
    </citation>
    <scope>NUCLEOTIDE SEQUENCE</scope>
    <source>
        <strain evidence="14">CIP111892</strain>
    </source>
</reference>
<evidence type="ECO:0000256" key="5">
    <source>
        <dbReference type="ARBA" id="ARBA00022692"/>
    </source>
</evidence>
<dbReference type="SMART" id="SM00304">
    <property type="entry name" value="HAMP"/>
    <property type="match status" value="1"/>
</dbReference>
<evidence type="ECO:0000256" key="3">
    <source>
        <dbReference type="ARBA" id="ARBA00022553"/>
    </source>
</evidence>
<dbReference type="RefSeq" id="WP_236334573.1">
    <property type="nucleotide sequence ID" value="NZ_CAKMMG010000003.1"/>
</dbReference>
<feature type="domain" description="HAMP" evidence="13">
    <location>
        <begin position="311"/>
        <end position="364"/>
    </location>
</feature>
<dbReference type="PANTHER" id="PTHR34220:SF11">
    <property type="entry name" value="SENSOR PROTEIN KINASE HPTS"/>
    <property type="match status" value="1"/>
</dbReference>
<protein>
    <recommendedName>
        <fullName evidence="13">HAMP domain-containing protein</fullName>
    </recommendedName>
</protein>
<dbReference type="CDD" id="cd06225">
    <property type="entry name" value="HAMP"/>
    <property type="match status" value="1"/>
</dbReference>
<evidence type="ECO:0000313" key="15">
    <source>
        <dbReference type="Proteomes" id="UP000838324"/>
    </source>
</evidence>
<dbReference type="Gene3D" id="3.30.565.10">
    <property type="entry name" value="Histidine kinase-like ATPase, C-terminal domain"/>
    <property type="match status" value="1"/>
</dbReference>
<keyword evidence="8" id="KW-0067">ATP-binding</keyword>
<evidence type="ECO:0000313" key="14">
    <source>
        <dbReference type="EMBL" id="CAH1208325.1"/>
    </source>
</evidence>
<dbReference type="InterPro" id="IPR003660">
    <property type="entry name" value="HAMP_dom"/>
</dbReference>
<keyword evidence="2" id="KW-1003">Cell membrane</keyword>
<dbReference type="PROSITE" id="PS50885">
    <property type="entry name" value="HAMP"/>
    <property type="match status" value="1"/>
</dbReference>
<evidence type="ECO:0000256" key="9">
    <source>
        <dbReference type="ARBA" id="ARBA00022989"/>
    </source>
</evidence>
<dbReference type="Pfam" id="PF00672">
    <property type="entry name" value="HAMP"/>
    <property type="match status" value="1"/>
</dbReference>
<keyword evidence="9 12" id="KW-1133">Transmembrane helix</keyword>
<keyword evidence="15" id="KW-1185">Reference proteome</keyword>
<evidence type="ECO:0000256" key="11">
    <source>
        <dbReference type="ARBA" id="ARBA00023136"/>
    </source>
</evidence>
<dbReference type="SUPFAM" id="SSF158472">
    <property type="entry name" value="HAMP domain-like"/>
    <property type="match status" value="1"/>
</dbReference>
<dbReference type="Proteomes" id="UP000838324">
    <property type="component" value="Unassembled WGS sequence"/>
</dbReference>